<comment type="function">
    <text evidence="16">Glucanases play a role in cell expansion during growth, in cell-cell fusion during mating, and in spore release during sporulation. This enzyme may be involved in beta-glucan degradation. Active on laminarin and lichenan.</text>
</comment>
<organism evidence="22 23">
    <name type="scientific">Linnemannia schmuckeri</name>
    <dbReference type="NCBI Taxonomy" id="64567"/>
    <lineage>
        <taxon>Eukaryota</taxon>
        <taxon>Fungi</taxon>
        <taxon>Fungi incertae sedis</taxon>
        <taxon>Mucoromycota</taxon>
        <taxon>Mortierellomycotina</taxon>
        <taxon>Mortierellomycetes</taxon>
        <taxon>Mortierellales</taxon>
        <taxon>Mortierellaceae</taxon>
        <taxon>Linnemannia</taxon>
    </lineage>
</organism>
<dbReference type="Pfam" id="PF00332">
    <property type="entry name" value="Glyco_hydro_17"/>
    <property type="match status" value="1"/>
</dbReference>
<keyword evidence="15" id="KW-0624">Polysaccharide degradation</keyword>
<proteinExistence type="inferred from homology"/>
<keyword evidence="14" id="KW-0961">Cell wall biogenesis/degradation</keyword>
<name>A0A9P5VDH1_9FUNG</name>
<evidence type="ECO:0000256" key="2">
    <source>
        <dbReference type="ARBA" id="ARBA00004191"/>
    </source>
</evidence>
<comment type="catalytic activity">
    <reaction evidence="1">
        <text>Hydrolysis of (1-&gt;3)-beta-D-glucosidic linkages in (1-&gt;3)-beta-D-glucans.</text>
        <dbReference type="EC" id="3.2.1.39"/>
    </reaction>
</comment>
<keyword evidence="8" id="KW-0964">Secreted</keyword>
<gene>
    <name evidence="22" type="ORF">BG015_001397</name>
</gene>
<dbReference type="SUPFAM" id="SSF51445">
    <property type="entry name" value="(Trans)glycosidases"/>
    <property type="match status" value="1"/>
</dbReference>
<dbReference type="OrthoDB" id="77201at2759"/>
<dbReference type="PANTHER" id="PTHR16631">
    <property type="entry name" value="GLUCAN 1,3-BETA-GLUCOSIDASE"/>
    <property type="match status" value="1"/>
</dbReference>
<keyword evidence="12" id="KW-0325">Glycoprotein</keyword>
<dbReference type="Proteomes" id="UP000748756">
    <property type="component" value="Unassembled WGS sequence"/>
</dbReference>
<feature type="signal peptide" evidence="21">
    <location>
        <begin position="1"/>
        <end position="22"/>
    </location>
</feature>
<keyword evidence="13" id="KW-0119">Carbohydrate metabolism</keyword>
<protein>
    <recommendedName>
        <fullName evidence="5">glucan endo-1,3-beta-D-glucosidase</fullName>
        <ecNumber evidence="5">3.2.1.39</ecNumber>
    </recommendedName>
    <alternativeName>
        <fullName evidence="18">Endo-1,3-beta-glucanase btgC</fullName>
    </alternativeName>
    <alternativeName>
        <fullName evidence="17">Laminarinase btgC</fullName>
    </alternativeName>
</protein>
<dbReference type="AlphaFoldDB" id="A0A9P5VDH1"/>
<evidence type="ECO:0000313" key="23">
    <source>
        <dbReference type="Proteomes" id="UP000748756"/>
    </source>
</evidence>
<dbReference type="InterPro" id="IPR050732">
    <property type="entry name" value="Beta-glucan_modifiers"/>
</dbReference>
<evidence type="ECO:0000256" key="17">
    <source>
        <dbReference type="ARBA" id="ARBA00042373"/>
    </source>
</evidence>
<evidence type="ECO:0000256" key="11">
    <source>
        <dbReference type="ARBA" id="ARBA00023136"/>
    </source>
</evidence>
<evidence type="ECO:0000256" key="12">
    <source>
        <dbReference type="ARBA" id="ARBA00023180"/>
    </source>
</evidence>
<keyword evidence="7" id="KW-0134">Cell wall</keyword>
<reference evidence="22" key="1">
    <citation type="journal article" date="2020" name="Fungal Divers.">
        <title>Resolving the Mortierellaceae phylogeny through synthesis of multi-gene phylogenetics and phylogenomics.</title>
        <authorList>
            <person name="Vandepol N."/>
            <person name="Liber J."/>
            <person name="Desiro A."/>
            <person name="Na H."/>
            <person name="Kennedy M."/>
            <person name="Barry K."/>
            <person name="Grigoriev I.V."/>
            <person name="Miller A.N."/>
            <person name="O'Donnell K."/>
            <person name="Stajich J.E."/>
            <person name="Bonito G."/>
        </authorList>
    </citation>
    <scope>NUCLEOTIDE SEQUENCE</scope>
    <source>
        <strain evidence="22">NRRL 6426</strain>
    </source>
</reference>
<evidence type="ECO:0000256" key="10">
    <source>
        <dbReference type="ARBA" id="ARBA00022801"/>
    </source>
</evidence>
<evidence type="ECO:0000256" key="16">
    <source>
        <dbReference type="ARBA" id="ARBA00037649"/>
    </source>
</evidence>
<sequence>MLRRVLWVIVVLVVLAVAGVLAWYFAVYKKNHDNGGNDGGSKGGSNADVGDGTAGQGNTIVSPNGTVIPNDPHMLKRVFYGMAYVPLNAQLPDCYNTQQTVDNELLLLVQATKRVRLYGADCNALRFTIDAIQRLKLDLQVVVGIWIDKDAATYTRQTEEFYAVVAKYGWTNIIGVSVGNEVMFDQVEPLSNLMAQITTVKNKVVQLGHPEIPVFTSDLEGANRPPLTNQEDLAGVNLHPSFSGVPVETAASWFWTYLNNTVTPTVQQGNVKPIPLWITEVGWPSFPATGNTNASIPSIPNLQKFVDTWLCDANAMNLPYYFFEFFDAPWKI</sequence>
<evidence type="ECO:0000256" key="7">
    <source>
        <dbReference type="ARBA" id="ARBA00022512"/>
    </source>
</evidence>
<evidence type="ECO:0000256" key="15">
    <source>
        <dbReference type="ARBA" id="ARBA00023326"/>
    </source>
</evidence>
<comment type="subcellular location">
    <subcellularLocation>
        <location evidence="3">Cell membrane</location>
        <topology evidence="3">Single-pass type II membrane protein</topology>
    </subcellularLocation>
    <subcellularLocation>
        <location evidence="2">Secreted</location>
        <location evidence="2">Cell wall</location>
    </subcellularLocation>
</comment>
<evidence type="ECO:0000256" key="19">
    <source>
        <dbReference type="RuleBase" id="RU004335"/>
    </source>
</evidence>
<evidence type="ECO:0000256" key="6">
    <source>
        <dbReference type="ARBA" id="ARBA00022475"/>
    </source>
</evidence>
<dbReference type="InterPro" id="IPR000490">
    <property type="entry name" value="Glyco_hydro_17"/>
</dbReference>
<dbReference type="EMBL" id="JAAAUQ010000125">
    <property type="protein sequence ID" value="KAF9154284.1"/>
    <property type="molecule type" value="Genomic_DNA"/>
</dbReference>
<dbReference type="InterPro" id="IPR017853">
    <property type="entry name" value="GH"/>
</dbReference>
<evidence type="ECO:0000256" key="1">
    <source>
        <dbReference type="ARBA" id="ARBA00000382"/>
    </source>
</evidence>
<dbReference type="GO" id="GO:0009277">
    <property type="term" value="C:fungal-type cell wall"/>
    <property type="evidence" value="ECO:0007669"/>
    <property type="project" value="TreeGrafter"/>
</dbReference>
<comment type="similarity">
    <text evidence="4 19">Belongs to the glycosyl hydrolase 17 family.</text>
</comment>
<keyword evidence="23" id="KW-1185">Reference proteome</keyword>
<dbReference type="GO" id="GO:0071555">
    <property type="term" value="P:cell wall organization"/>
    <property type="evidence" value="ECO:0007669"/>
    <property type="project" value="UniProtKB-KW"/>
</dbReference>
<evidence type="ECO:0000256" key="14">
    <source>
        <dbReference type="ARBA" id="ARBA00023316"/>
    </source>
</evidence>
<feature type="region of interest" description="Disordered" evidence="20">
    <location>
        <begin position="35"/>
        <end position="55"/>
    </location>
</feature>
<evidence type="ECO:0000256" key="9">
    <source>
        <dbReference type="ARBA" id="ARBA00022729"/>
    </source>
</evidence>
<keyword evidence="6" id="KW-1003">Cell membrane</keyword>
<evidence type="ECO:0000256" key="13">
    <source>
        <dbReference type="ARBA" id="ARBA00023277"/>
    </source>
</evidence>
<dbReference type="GO" id="GO:0000272">
    <property type="term" value="P:polysaccharide catabolic process"/>
    <property type="evidence" value="ECO:0007669"/>
    <property type="project" value="UniProtKB-KW"/>
</dbReference>
<feature type="chain" id="PRO_5040243257" description="glucan endo-1,3-beta-D-glucosidase" evidence="21">
    <location>
        <begin position="23"/>
        <end position="332"/>
    </location>
</feature>
<comment type="caution">
    <text evidence="22">The sequence shown here is derived from an EMBL/GenBank/DDBJ whole genome shotgun (WGS) entry which is preliminary data.</text>
</comment>
<evidence type="ECO:0000256" key="20">
    <source>
        <dbReference type="SAM" id="MobiDB-lite"/>
    </source>
</evidence>
<keyword evidence="10" id="KW-0378">Hydrolase</keyword>
<keyword evidence="11" id="KW-0472">Membrane</keyword>
<evidence type="ECO:0000256" key="3">
    <source>
        <dbReference type="ARBA" id="ARBA00004401"/>
    </source>
</evidence>
<accession>A0A9P5VDH1</accession>
<evidence type="ECO:0000256" key="5">
    <source>
        <dbReference type="ARBA" id="ARBA00012780"/>
    </source>
</evidence>
<dbReference type="GO" id="GO:0005576">
    <property type="term" value="C:extracellular region"/>
    <property type="evidence" value="ECO:0007669"/>
    <property type="project" value="TreeGrafter"/>
</dbReference>
<dbReference type="GO" id="GO:0005886">
    <property type="term" value="C:plasma membrane"/>
    <property type="evidence" value="ECO:0007669"/>
    <property type="project" value="UniProtKB-SubCell"/>
</dbReference>
<dbReference type="Gene3D" id="3.20.20.80">
    <property type="entry name" value="Glycosidases"/>
    <property type="match status" value="2"/>
</dbReference>
<evidence type="ECO:0000256" key="8">
    <source>
        <dbReference type="ARBA" id="ARBA00022525"/>
    </source>
</evidence>
<evidence type="ECO:0000313" key="22">
    <source>
        <dbReference type="EMBL" id="KAF9154284.1"/>
    </source>
</evidence>
<dbReference type="GO" id="GO:0042973">
    <property type="term" value="F:glucan endo-1,3-beta-D-glucosidase activity"/>
    <property type="evidence" value="ECO:0007669"/>
    <property type="project" value="UniProtKB-EC"/>
</dbReference>
<evidence type="ECO:0000256" key="4">
    <source>
        <dbReference type="ARBA" id="ARBA00008773"/>
    </source>
</evidence>
<dbReference type="PANTHER" id="PTHR16631:SF17">
    <property type="entry name" value="GLUCAN ENDO-1,3-BETA-GLUCOSIDASE BTGC"/>
    <property type="match status" value="1"/>
</dbReference>
<dbReference type="EC" id="3.2.1.39" evidence="5"/>
<keyword evidence="9 21" id="KW-0732">Signal</keyword>
<evidence type="ECO:0000256" key="21">
    <source>
        <dbReference type="SAM" id="SignalP"/>
    </source>
</evidence>
<dbReference type="GO" id="GO:0009986">
    <property type="term" value="C:cell surface"/>
    <property type="evidence" value="ECO:0007669"/>
    <property type="project" value="TreeGrafter"/>
</dbReference>
<evidence type="ECO:0000256" key="18">
    <source>
        <dbReference type="ARBA" id="ARBA00043078"/>
    </source>
</evidence>